<evidence type="ECO:0000313" key="4">
    <source>
        <dbReference type="Proteomes" id="UP001438707"/>
    </source>
</evidence>
<comment type="subcellular location">
    <subcellularLocation>
        <location evidence="1">Cytoplasm</location>
        <location evidence="1">Cytoskeleton</location>
        <location evidence="1">Cilium axoneme</location>
    </subcellularLocation>
</comment>
<dbReference type="SUPFAM" id="SSF52047">
    <property type="entry name" value="RNI-like"/>
    <property type="match status" value="1"/>
</dbReference>
<gene>
    <name evidence="3" type="ORF">WJX74_005213</name>
</gene>
<dbReference type="Proteomes" id="UP001438707">
    <property type="component" value="Unassembled WGS sequence"/>
</dbReference>
<dbReference type="InterPro" id="IPR032675">
    <property type="entry name" value="LRR_dom_sf"/>
</dbReference>
<evidence type="ECO:0000256" key="2">
    <source>
        <dbReference type="SAM" id="MobiDB-lite"/>
    </source>
</evidence>
<accession>A0AAW1S440</accession>
<feature type="region of interest" description="Disordered" evidence="2">
    <location>
        <begin position="1"/>
        <end position="53"/>
    </location>
</feature>
<sequence length="401" mass="43151">MCAASEAGGAWGGSDDEEDQPSFTFPQPGTSRLAVQKPPRQKLGPPRRQQKSIRTYGPPALEAICLGCLAEYMPELLEAGDAVLPHLPPPTKLSLLTVARSQGLLDGRALGLLADGEWLRLDLAGCKEVDDAGLQAALPSLSSLQALDLTDCPAAAPTLRLLPTTCPHLTLLRLGGSAQADDAAARALKYIMPHMPPVLPTPEALLLANSDSWEEADSPEGLLTLQSAPDSSGNTALDAEASRQLANTGNPPDSITLATALSNLKCLLWPGIPGRLSDWMASKCPRVLVNPAPGSPALLRIRHQLAMEAFSDQRLDGAAMDAVAQYDWQAHAASQIALHQLEAAIAAQPSLAERFRRAYEERAERQALKAERNWQQQRRRQARKNTAHHAIMQWQHTIGHS</sequence>
<evidence type="ECO:0000313" key="3">
    <source>
        <dbReference type="EMBL" id="KAK9840191.1"/>
    </source>
</evidence>
<keyword evidence="4" id="KW-1185">Reference proteome</keyword>
<reference evidence="3 4" key="1">
    <citation type="journal article" date="2024" name="Nat. Commun.">
        <title>Phylogenomics reveals the evolutionary origins of lichenization in chlorophyte algae.</title>
        <authorList>
            <person name="Puginier C."/>
            <person name="Libourel C."/>
            <person name="Otte J."/>
            <person name="Skaloud P."/>
            <person name="Haon M."/>
            <person name="Grisel S."/>
            <person name="Petersen M."/>
            <person name="Berrin J.G."/>
            <person name="Delaux P.M."/>
            <person name="Dal Grande F."/>
            <person name="Keller J."/>
        </authorList>
    </citation>
    <scope>NUCLEOTIDE SEQUENCE [LARGE SCALE GENOMIC DNA]</scope>
    <source>
        <strain evidence="3 4">SAG 2145</strain>
    </source>
</reference>
<feature type="compositionally biased region" description="Basic residues" evidence="2">
    <location>
        <begin position="377"/>
        <end position="387"/>
    </location>
</feature>
<protein>
    <submittedName>
        <fullName evidence="3">Uncharacterized protein</fullName>
    </submittedName>
</protein>
<dbReference type="Gene3D" id="3.80.10.10">
    <property type="entry name" value="Ribonuclease Inhibitor"/>
    <property type="match status" value="1"/>
</dbReference>
<organism evidence="3 4">
    <name type="scientific">Apatococcus lobatus</name>
    <dbReference type="NCBI Taxonomy" id="904363"/>
    <lineage>
        <taxon>Eukaryota</taxon>
        <taxon>Viridiplantae</taxon>
        <taxon>Chlorophyta</taxon>
        <taxon>core chlorophytes</taxon>
        <taxon>Trebouxiophyceae</taxon>
        <taxon>Chlorellales</taxon>
        <taxon>Chlorellaceae</taxon>
        <taxon>Apatococcus</taxon>
    </lineage>
</organism>
<proteinExistence type="predicted"/>
<name>A0AAW1S440_9CHLO</name>
<feature type="region of interest" description="Disordered" evidence="2">
    <location>
        <begin position="368"/>
        <end position="387"/>
    </location>
</feature>
<dbReference type="GO" id="GO:0005930">
    <property type="term" value="C:axoneme"/>
    <property type="evidence" value="ECO:0007669"/>
    <property type="project" value="UniProtKB-SubCell"/>
</dbReference>
<dbReference type="EMBL" id="JALJOS010000004">
    <property type="protein sequence ID" value="KAK9840191.1"/>
    <property type="molecule type" value="Genomic_DNA"/>
</dbReference>
<feature type="compositionally biased region" description="Polar residues" evidence="2">
    <location>
        <begin position="21"/>
        <end position="30"/>
    </location>
</feature>
<comment type="caution">
    <text evidence="3">The sequence shown here is derived from an EMBL/GenBank/DDBJ whole genome shotgun (WGS) entry which is preliminary data.</text>
</comment>
<evidence type="ECO:0000256" key="1">
    <source>
        <dbReference type="ARBA" id="ARBA00004430"/>
    </source>
</evidence>
<dbReference type="AlphaFoldDB" id="A0AAW1S440"/>